<accession>K2PVU3</accession>
<keyword evidence="2" id="KW-1185">Reference proteome</keyword>
<name>K2PVU3_9FLAO</name>
<comment type="caution">
    <text evidence="1">The sequence shown here is derived from an EMBL/GenBank/DDBJ whole genome shotgun (WGS) entry which is preliminary data.</text>
</comment>
<proteinExistence type="predicted"/>
<reference evidence="1 2" key="1">
    <citation type="journal article" date="2012" name="J. Bacteriol.">
        <title>Genome Sequence of Galbibacter marinum Type Strain ck-I2-15.</title>
        <authorList>
            <person name="Lai Q."/>
            <person name="Li C."/>
            <person name="Shao Z."/>
        </authorList>
    </citation>
    <scope>NUCLEOTIDE SEQUENCE [LARGE SCALE GENOMIC DNA]</scope>
    <source>
        <strain evidence="2">ck-I2-15</strain>
    </source>
</reference>
<keyword evidence="1" id="KW-0436">Ligase</keyword>
<dbReference type="AlphaFoldDB" id="K2PVU3"/>
<dbReference type="Proteomes" id="UP000007364">
    <property type="component" value="Unassembled WGS sequence"/>
</dbReference>
<dbReference type="InterPro" id="IPR046290">
    <property type="entry name" value="DUF6327"/>
</dbReference>
<evidence type="ECO:0000313" key="2">
    <source>
        <dbReference type="Proteomes" id="UP000007364"/>
    </source>
</evidence>
<protein>
    <submittedName>
        <fullName evidence="1">Glutaminyl-tRNA synthetase</fullName>
    </submittedName>
</protein>
<dbReference type="STRING" id="555500.I215_01135"/>
<dbReference type="Pfam" id="PF19852">
    <property type="entry name" value="DUF6327"/>
    <property type="match status" value="1"/>
</dbReference>
<dbReference type="GO" id="GO:0004812">
    <property type="term" value="F:aminoacyl-tRNA ligase activity"/>
    <property type="evidence" value="ECO:0007669"/>
    <property type="project" value="UniProtKB-KW"/>
</dbReference>
<organism evidence="1 2">
    <name type="scientific">Galbibacter marinus</name>
    <dbReference type="NCBI Taxonomy" id="555500"/>
    <lineage>
        <taxon>Bacteria</taxon>
        <taxon>Pseudomonadati</taxon>
        <taxon>Bacteroidota</taxon>
        <taxon>Flavobacteriia</taxon>
        <taxon>Flavobacteriales</taxon>
        <taxon>Flavobacteriaceae</taxon>
        <taxon>Galbibacter</taxon>
    </lineage>
</organism>
<evidence type="ECO:0000313" key="1">
    <source>
        <dbReference type="EMBL" id="EKF56775.1"/>
    </source>
</evidence>
<dbReference type="EMBL" id="AMSG01000001">
    <property type="protein sequence ID" value="EKF56775.1"/>
    <property type="molecule type" value="Genomic_DNA"/>
</dbReference>
<keyword evidence="1" id="KW-0030">Aminoacyl-tRNA synthetase</keyword>
<gene>
    <name evidence="1" type="ORF">I215_01135</name>
</gene>
<dbReference type="eggNOG" id="ENOG5033C0S">
    <property type="taxonomic scope" value="Bacteria"/>
</dbReference>
<sequence length="79" mass="9150">MIDARQSPKEDTMKIYTSFEEIDKDIKVLKLEKDISKEEIKLNFNGIKDDFSFLNVVGKTANSVIQKALTFKLLRNLIK</sequence>